<dbReference type="RefSeq" id="WP_256987823.1">
    <property type="nucleotide sequence ID" value="NZ_NEVJ01000001.1"/>
</dbReference>
<dbReference type="PIRSF" id="PIRSF003085">
    <property type="entry name" value="CMAS"/>
    <property type="match status" value="1"/>
</dbReference>
<dbReference type="SUPFAM" id="SSF53335">
    <property type="entry name" value="S-adenosyl-L-methionine-dependent methyltransferases"/>
    <property type="match status" value="1"/>
</dbReference>
<sequence>MTLSLALNGALENLSMLTGAPFAVQLPGGVRHAMGGGDPAFTLTFHTRRAVIATALRGHMGLLEAYFDQQVDVDNLGAALAAAMSGGFETRPRIANIAENRLHEWRHSNRDPARAKANARFHYGLGTPFYTPWLDRELMMYTCGYWDENTRTLEEAQRNKVEHVCRKILLSPGERFIDIGCGFGGFMFHAAERHQASGVGLNTTTEQVDWLREEIGRRQLGERLAVREADFREVDGQYDKVVSIGVLEHAGRDQLRDVVRAHADFLKPGGLGMLHFIGHVGRFETELFIRKHVFPGGWIPGLADVIVEMERAGLEVVDIENLRRHYAPTLDAWASRFEAGWDTIQALDPRRFDERFRRVWMTYLTGCAEMFRLSNGYTHLFQIVFSKGNITRANYPMSRAHLYDRER</sequence>
<dbReference type="Proteomes" id="UP000216857">
    <property type="component" value="Unassembled WGS sequence"/>
</dbReference>
<dbReference type="CDD" id="cd02440">
    <property type="entry name" value="AdoMet_MTases"/>
    <property type="match status" value="1"/>
</dbReference>
<evidence type="ECO:0000256" key="1">
    <source>
        <dbReference type="ARBA" id="ARBA00010815"/>
    </source>
</evidence>
<keyword evidence="4" id="KW-0949">S-adenosyl-L-methionine</keyword>
<dbReference type="STRING" id="1416803.CAL13_00875"/>
<accession>A0A261RLA0</accession>
<dbReference type="PANTHER" id="PTHR43667:SF1">
    <property type="entry name" value="CYCLOPROPANE-FATTY-ACYL-PHOSPHOLIPID SYNTHASE"/>
    <property type="match status" value="1"/>
</dbReference>
<evidence type="ECO:0000256" key="4">
    <source>
        <dbReference type="ARBA" id="ARBA00022691"/>
    </source>
</evidence>
<dbReference type="GO" id="GO:0008168">
    <property type="term" value="F:methyltransferase activity"/>
    <property type="evidence" value="ECO:0007669"/>
    <property type="project" value="UniProtKB-KW"/>
</dbReference>
<keyword evidence="5" id="KW-0443">Lipid metabolism</keyword>
<dbReference type="PANTHER" id="PTHR43667">
    <property type="entry name" value="CYCLOPROPANE-FATTY-ACYL-PHOSPHOLIPID SYNTHASE"/>
    <property type="match status" value="1"/>
</dbReference>
<evidence type="ECO:0000313" key="8">
    <source>
        <dbReference type="Proteomes" id="UP000216857"/>
    </source>
</evidence>
<dbReference type="AlphaFoldDB" id="A0A261RLA0"/>
<dbReference type="Gene3D" id="3.40.50.150">
    <property type="entry name" value="Vaccinia Virus protein VP39"/>
    <property type="match status" value="1"/>
</dbReference>
<reference evidence="7" key="1">
    <citation type="submission" date="2017-05" db="EMBL/GenBank/DDBJ databases">
        <title>Complete and WGS of Bordetella genogroups.</title>
        <authorList>
            <person name="Spilker T."/>
            <person name="Lipuma J."/>
        </authorList>
    </citation>
    <scope>NUCLEOTIDE SEQUENCE</scope>
    <source>
        <strain evidence="7">AU21707</strain>
    </source>
</reference>
<keyword evidence="3" id="KW-0808">Transferase</keyword>
<dbReference type="Pfam" id="PF02353">
    <property type="entry name" value="CMAS"/>
    <property type="match status" value="1"/>
</dbReference>
<evidence type="ECO:0000256" key="6">
    <source>
        <dbReference type="PIRSR" id="PIRSR003085-1"/>
    </source>
</evidence>
<gene>
    <name evidence="7" type="ORF">CAL26_00260</name>
</gene>
<organism evidence="7 8">
    <name type="scientific">Bordetella genomosp. 9</name>
    <dbReference type="NCBI Taxonomy" id="1416803"/>
    <lineage>
        <taxon>Bacteria</taxon>
        <taxon>Pseudomonadati</taxon>
        <taxon>Pseudomonadota</taxon>
        <taxon>Betaproteobacteria</taxon>
        <taxon>Burkholderiales</taxon>
        <taxon>Alcaligenaceae</taxon>
        <taxon>Bordetella</taxon>
    </lineage>
</organism>
<protein>
    <submittedName>
        <fullName evidence="7">Cyclopropane-fatty-acyl-phospholipid synthase</fullName>
    </submittedName>
</protein>
<evidence type="ECO:0000256" key="3">
    <source>
        <dbReference type="ARBA" id="ARBA00022679"/>
    </source>
</evidence>
<evidence type="ECO:0000256" key="5">
    <source>
        <dbReference type="ARBA" id="ARBA00023098"/>
    </source>
</evidence>
<evidence type="ECO:0000313" key="7">
    <source>
        <dbReference type="EMBL" id="OZI25836.1"/>
    </source>
</evidence>
<dbReference type="InterPro" id="IPR050723">
    <property type="entry name" value="CFA/CMAS"/>
</dbReference>
<comment type="similarity">
    <text evidence="1">Belongs to the CFA/CMAS family.</text>
</comment>
<dbReference type="GO" id="GO:0032259">
    <property type="term" value="P:methylation"/>
    <property type="evidence" value="ECO:0007669"/>
    <property type="project" value="UniProtKB-KW"/>
</dbReference>
<dbReference type="GO" id="GO:0008610">
    <property type="term" value="P:lipid biosynthetic process"/>
    <property type="evidence" value="ECO:0007669"/>
    <property type="project" value="InterPro"/>
</dbReference>
<dbReference type="EMBL" id="NEVJ01000001">
    <property type="protein sequence ID" value="OZI25836.1"/>
    <property type="molecule type" value="Genomic_DNA"/>
</dbReference>
<evidence type="ECO:0000256" key="2">
    <source>
        <dbReference type="ARBA" id="ARBA00022603"/>
    </source>
</evidence>
<proteinExistence type="inferred from homology"/>
<dbReference type="InterPro" id="IPR003333">
    <property type="entry name" value="CMAS"/>
</dbReference>
<keyword evidence="2" id="KW-0489">Methyltransferase</keyword>
<name>A0A261RLA0_9BORD</name>
<feature type="active site" evidence="6">
    <location>
        <position position="367"/>
    </location>
</feature>
<dbReference type="InterPro" id="IPR029063">
    <property type="entry name" value="SAM-dependent_MTases_sf"/>
</dbReference>
<comment type="caution">
    <text evidence="7">The sequence shown here is derived from an EMBL/GenBank/DDBJ whole genome shotgun (WGS) entry which is preliminary data.</text>
</comment>
<keyword evidence="8" id="KW-1185">Reference proteome</keyword>